<comment type="subcellular location">
    <subcellularLocation>
        <location evidence="1">Nucleus</location>
    </subcellularLocation>
</comment>
<evidence type="ECO:0000256" key="6">
    <source>
        <dbReference type="SAM" id="Coils"/>
    </source>
</evidence>
<dbReference type="EMBL" id="QEAO01000016">
    <property type="protein sequence ID" value="TPX33974.1"/>
    <property type="molecule type" value="Genomic_DNA"/>
</dbReference>
<evidence type="ECO:0000256" key="7">
    <source>
        <dbReference type="SAM" id="MobiDB-lite"/>
    </source>
</evidence>
<evidence type="ECO:0000256" key="5">
    <source>
        <dbReference type="ARBA" id="ARBA00023306"/>
    </source>
</evidence>
<dbReference type="PANTHER" id="PTHR12663:SF0">
    <property type="entry name" value="PRECOCIOUS DISSOCIATION OF SISTERS 5, ISOFORM A"/>
    <property type="match status" value="1"/>
</dbReference>
<dbReference type="Proteomes" id="UP000319731">
    <property type="component" value="Unassembled WGS sequence"/>
</dbReference>
<gene>
    <name evidence="8" type="ORF">SmJEL517_g03195</name>
</gene>
<accession>A0A507C7D0</accession>
<dbReference type="RefSeq" id="XP_031024816.1">
    <property type="nucleotide sequence ID" value="XM_031169123.1"/>
</dbReference>
<dbReference type="Pfam" id="PF20168">
    <property type="entry name" value="PDS5"/>
    <property type="match status" value="1"/>
</dbReference>
<dbReference type="OrthoDB" id="200660at2759"/>
<keyword evidence="5" id="KW-0131">Cell cycle</keyword>
<feature type="compositionally biased region" description="Basic residues" evidence="7">
    <location>
        <begin position="1235"/>
        <end position="1245"/>
    </location>
</feature>
<dbReference type="GO" id="GO:0006281">
    <property type="term" value="P:DNA repair"/>
    <property type="evidence" value="ECO:0007669"/>
    <property type="project" value="TreeGrafter"/>
</dbReference>
<organism evidence="8 9">
    <name type="scientific">Synchytrium microbalum</name>
    <dbReference type="NCBI Taxonomy" id="1806994"/>
    <lineage>
        <taxon>Eukaryota</taxon>
        <taxon>Fungi</taxon>
        <taxon>Fungi incertae sedis</taxon>
        <taxon>Chytridiomycota</taxon>
        <taxon>Chytridiomycota incertae sedis</taxon>
        <taxon>Chytridiomycetes</taxon>
        <taxon>Synchytriales</taxon>
        <taxon>Synchytriaceae</taxon>
        <taxon>Synchytrium</taxon>
    </lineage>
</organism>
<feature type="compositionally biased region" description="Basic and acidic residues" evidence="7">
    <location>
        <begin position="1319"/>
        <end position="1328"/>
    </location>
</feature>
<comment type="caution">
    <text evidence="8">The sequence shown here is derived from an EMBL/GenBank/DDBJ whole genome shotgun (WGS) entry which is preliminary data.</text>
</comment>
<dbReference type="InterPro" id="IPR039776">
    <property type="entry name" value="Pds5"/>
</dbReference>
<dbReference type="InterPro" id="IPR011989">
    <property type="entry name" value="ARM-like"/>
</dbReference>
<evidence type="ECO:0000256" key="3">
    <source>
        <dbReference type="ARBA" id="ARBA00022776"/>
    </source>
</evidence>
<keyword evidence="9" id="KW-1185">Reference proteome</keyword>
<evidence type="ECO:0008006" key="10">
    <source>
        <dbReference type="Google" id="ProtNLM"/>
    </source>
</evidence>
<feature type="compositionally biased region" description="Acidic residues" evidence="7">
    <location>
        <begin position="1292"/>
        <end position="1305"/>
    </location>
</feature>
<keyword evidence="6" id="KW-0175">Coiled coil</keyword>
<dbReference type="InterPro" id="IPR016024">
    <property type="entry name" value="ARM-type_fold"/>
</dbReference>
<evidence type="ECO:0000313" key="8">
    <source>
        <dbReference type="EMBL" id="TPX33974.1"/>
    </source>
</evidence>
<protein>
    <recommendedName>
        <fullName evidence="10">Sister chromatid cohesion protein</fullName>
    </recommendedName>
</protein>
<feature type="region of interest" description="Disordered" evidence="7">
    <location>
        <begin position="1146"/>
        <end position="1330"/>
    </location>
</feature>
<keyword evidence="4" id="KW-0539">Nucleus</keyword>
<dbReference type="GO" id="GO:0007064">
    <property type="term" value="P:mitotic sister chromatid cohesion"/>
    <property type="evidence" value="ECO:0007669"/>
    <property type="project" value="InterPro"/>
</dbReference>
<sequence length="1413" mass="159205">MADPFDFDGGAPRSSPRSRKTTTNATTGGAAVQPRLTKLRFNDKIVPVTAAKPISSTKLVDRLNALSTELSKMEQERADTKSLDSYCKDLISPSLIMHKDKGVKILTACCIADMLRLYAPDAPYTENDLRDIFELFISQLKYLADPTNSYAPKYNYLLEQLSSVKSIVLVTDLNGADDLITLIFKECLELIQPSTSKPIYASILDILICLVDECAAVPEDVVDMILDRFKKRKRDENPTAYALVINLCNAGSDKLQRYVFQHFADIITTSVKDHDEDDDEKDENEIQKAHKLIAELYRSCPGVLLNVIPLVEEEMKVDDDGLRMLATTVLGDMFAESSSRLGVSFPGVWKTWRNDKNQAIRLKLFDYAPKIFKNHPELAGDISACLEQKLRDPDDKVRLACIKVVQSLDLVLASLLSKNVLTEVGERCRDKKVSMRSEAITALSKLYKLAYNDIIKTDDIGRRAKERFEWIPGVILDTFYLDDAETLVWAEKALDEDILTHIENHKERTERLLNVMLSLSPRSRGALTSFFGLQAKTQVKTAFFLETCVKYNGGVMDENEDQIRKQMKKILEALTVRFPDPQKAKSNLMKFATNNEARLYKLIRAAMDPNSEYKHVYKAIKEIQTRLKETPAVLETIQILLRRVSFLIISRHTIPALLEHITHSEGESKALADQLVKELISIFPGLGKQDETLQDFSKTLRAGDEDMAIISDRLEAYASLIKRHPTKAPTDTTSLTRLSKFVKDGTPSEARHAMIILAHSTASERFLKELLGYIVDSFIDVDQHRLLTHLSGLAELARHAPALFDTRTTEIVDFLVKDLLRKNRDGSTDPMEVWVEVEKAPAELGFKLSALKILVKRLMAVSKTDNSIPDLAQPVFRLLRTIIQNNGLVFATQPECPMYQAYLRREAAVSMIRLNKRSVYLQFMEFQDYVRLATIAQDKYFQAREAVYDTLKKNLDIDAISSSFLPIIIYGAFEPEDQLRARLRTFLTRYASTMSRNPAQSKQTAAERSLVRFIHLLSHDADFDGSVEILAEYGGYFMFFLDAIAHQRNVGFMYTMVGELKLHKDRLADDSTKLYILSDLAQKVIREWSLKHHFTIDAHEGKMSMPKDLFEKLTSVEASEIIRKNYVPANVVIDSTTSTITAATISKKASPKSIKAKTSAKAKEAEAGSDDDSSSSEIQMFKRKPTKRARKAKDSTPNDDDIESGSEADGGEPVPKKAKKAAGKKKAVPESTRKMASRAAKRTHQKYAEKNSDDEEGNDDKPTFVGAKQATTPVSDDPMDEDIRVEPAGEAMEQDNNQEEEEEEKLVDPRVKRRQMQNGHREADKENELNQSSTGILVDVNTLFEDETRVADDGLRMLASAVLGDMATQSSLRVVAVFFGGRKDKNQAIRLKGFDYAPMICKKYPEFAGNIIW</sequence>
<dbReference type="GO" id="GO:0051301">
    <property type="term" value="P:cell division"/>
    <property type="evidence" value="ECO:0007669"/>
    <property type="project" value="UniProtKB-KW"/>
</dbReference>
<keyword evidence="3" id="KW-0498">Mitosis</keyword>
<evidence type="ECO:0000256" key="4">
    <source>
        <dbReference type="ARBA" id="ARBA00023242"/>
    </source>
</evidence>
<dbReference type="CDD" id="cd19953">
    <property type="entry name" value="PDS5"/>
    <property type="match status" value="1"/>
</dbReference>
<dbReference type="GO" id="GO:0000785">
    <property type="term" value="C:chromatin"/>
    <property type="evidence" value="ECO:0007669"/>
    <property type="project" value="TreeGrafter"/>
</dbReference>
<proteinExistence type="predicted"/>
<dbReference type="GO" id="GO:0005634">
    <property type="term" value="C:nucleus"/>
    <property type="evidence" value="ECO:0007669"/>
    <property type="project" value="UniProtKB-SubCell"/>
</dbReference>
<dbReference type="STRING" id="1806994.A0A507C7D0"/>
<dbReference type="PANTHER" id="PTHR12663">
    <property type="entry name" value="ANDROGEN INDUCED INHIBITOR OF PROLIFERATION AS3 / PDS5-RELATED"/>
    <property type="match status" value="1"/>
</dbReference>
<feature type="coiled-coil region" evidence="6">
    <location>
        <begin position="56"/>
        <end position="83"/>
    </location>
</feature>
<dbReference type="Gene3D" id="1.25.10.10">
    <property type="entry name" value="Leucine-rich Repeat Variant"/>
    <property type="match status" value="1"/>
</dbReference>
<feature type="compositionally biased region" description="Basic residues" evidence="7">
    <location>
        <begin position="1216"/>
        <end position="1226"/>
    </location>
</feature>
<evidence type="ECO:0000256" key="2">
    <source>
        <dbReference type="ARBA" id="ARBA00022618"/>
    </source>
</evidence>
<keyword evidence="2" id="KW-0132">Cell division</keyword>
<dbReference type="SUPFAM" id="SSF48371">
    <property type="entry name" value="ARM repeat"/>
    <property type="match status" value="2"/>
</dbReference>
<dbReference type="GeneID" id="42004420"/>
<feature type="compositionally biased region" description="Basic residues" evidence="7">
    <location>
        <begin position="1181"/>
        <end position="1191"/>
    </location>
</feature>
<feature type="region of interest" description="Disordered" evidence="7">
    <location>
        <begin position="1"/>
        <end position="29"/>
    </location>
</feature>
<evidence type="ECO:0000256" key="1">
    <source>
        <dbReference type="ARBA" id="ARBA00004123"/>
    </source>
</evidence>
<feature type="compositionally biased region" description="Acidic residues" evidence="7">
    <location>
        <begin position="1197"/>
        <end position="1210"/>
    </location>
</feature>
<name>A0A507C7D0_9FUNG</name>
<reference evidence="8 9" key="1">
    <citation type="journal article" date="2019" name="Sci. Rep.">
        <title>Comparative genomics of chytrid fungi reveal insights into the obligate biotrophic and pathogenic lifestyle of Synchytrium endobioticum.</title>
        <authorList>
            <person name="van de Vossenberg B.T.L.H."/>
            <person name="Warris S."/>
            <person name="Nguyen H.D.T."/>
            <person name="van Gent-Pelzer M.P.E."/>
            <person name="Joly D.L."/>
            <person name="van de Geest H.C."/>
            <person name="Bonants P.J.M."/>
            <person name="Smith D.S."/>
            <person name="Levesque C.A."/>
            <person name="van der Lee T.A.J."/>
        </authorList>
    </citation>
    <scope>NUCLEOTIDE SEQUENCE [LARGE SCALE GENOMIC DNA]</scope>
    <source>
        <strain evidence="8 9">JEL517</strain>
    </source>
</reference>
<evidence type="ECO:0000313" key="9">
    <source>
        <dbReference type="Proteomes" id="UP000319731"/>
    </source>
</evidence>